<feature type="compositionally biased region" description="Low complexity" evidence="2">
    <location>
        <begin position="624"/>
        <end position="636"/>
    </location>
</feature>
<feature type="compositionally biased region" description="Acidic residues" evidence="2">
    <location>
        <begin position="23"/>
        <end position="34"/>
    </location>
</feature>
<feature type="region of interest" description="Disordered" evidence="2">
    <location>
        <begin position="578"/>
        <end position="672"/>
    </location>
</feature>
<proteinExistence type="predicted"/>
<evidence type="ECO:0000256" key="1">
    <source>
        <dbReference type="SAM" id="Coils"/>
    </source>
</evidence>
<reference evidence="3" key="2">
    <citation type="submission" date="2010-07" db="EMBL/GenBank/DDBJ databases">
        <authorList>
            <consortium name="The Broad Institute Genome Sequencing Platform"/>
            <consortium name="Broad Institute Genome Sequencing Center for Infectious Disease"/>
            <person name="Ma L.-J."/>
            <person name="Dead R."/>
            <person name="Young S."/>
            <person name="Zeng Q."/>
            <person name="Koehrsen M."/>
            <person name="Alvarado L."/>
            <person name="Berlin A."/>
            <person name="Chapman S.B."/>
            <person name="Chen Z."/>
            <person name="Freedman E."/>
            <person name="Gellesch M."/>
            <person name="Goldberg J."/>
            <person name="Griggs A."/>
            <person name="Gujja S."/>
            <person name="Heilman E.R."/>
            <person name="Heiman D."/>
            <person name="Hepburn T."/>
            <person name="Howarth C."/>
            <person name="Jen D."/>
            <person name="Larson L."/>
            <person name="Mehta T."/>
            <person name="Neiman D."/>
            <person name="Pearson M."/>
            <person name="Roberts A."/>
            <person name="Saif S."/>
            <person name="Shea T."/>
            <person name="Shenoy N."/>
            <person name="Sisk P."/>
            <person name="Stolte C."/>
            <person name="Sykes S."/>
            <person name="Walk T."/>
            <person name="White J."/>
            <person name="Yandava C."/>
            <person name="Haas B."/>
            <person name="Nusbaum C."/>
            <person name="Birren B."/>
        </authorList>
    </citation>
    <scope>NUCLEOTIDE SEQUENCE</scope>
    <source>
        <strain evidence="3">R3-111a-1</strain>
    </source>
</reference>
<dbReference type="RefSeq" id="XP_009217154.1">
    <property type="nucleotide sequence ID" value="XM_009218890.1"/>
</dbReference>
<evidence type="ECO:0000256" key="2">
    <source>
        <dbReference type="SAM" id="MobiDB-lite"/>
    </source>
</evidence>
<dbReference type="HOGENOM" id="CLU_408846_0_0_1"/>
<reference evidence="4" key="5">
    <citation type="submission" date="2018-04" db="UniProtKB">
        <authorList>
            <consortium name="EnsemblFungi"/>
        </authorList>
    </citation>
    <scope>IDENTIFICATION</scope>
    <source>
        <strain evidence="4">R3-111a-1</strain>
    </source>
</reference>
<evidence type="ECO:0000313" key="4">
    <source>
        <dbReference type="EnsemblFungi" id="EJT81145"/>
    </source>
</evidence>
<evidence type="ECO:0000313" key="3">
    <source>
        <dbReference type="EMBL" id="EJT81145.1"/>
    </source>
</evidence>
<feature type="compositionally biased region" description="Basic and acidic residues" evidence="2">
    <location>
        <begin position="637"/>
        <end position="646"/>
    </location>
</feature>
<organism evidence="3">
    <name type="scientific">Gaeumannomyces tritici (strain R3-111a-1)</name>
    <name type="common">Wheat and barley take-all root rot fungus</name>
    <name type="synonym">Gaeumannomyces graminis var. tritici</name>
    <dbReference type="NCBI Taxonomy" id="644352"/>
    <lineage>
        <taxon>Eukaryota</taxon>
        <taxon>Fungi</taxon>
        <taxon>Dikarya</taxon>
        <taxon>Ascomycota</taxon>
        <taxon>Pezizomycotina</taxon>
        <taxon>Sordariomycetes</taxon>
        <taxon>Sordariomycetidae</taxon>
        <taxon>Magnaporthales</taxon>
        <taxon>Magnaporthaceae</taxon>
        <taxon>Gaeumannomyces</taxon>
    </lineage>
</organism>
<keyword evidence="5" id="KW-1185">Reference proteome</keyword>
<reference evidence="4" key="4">
    <citation type="journal article" date="2015" name="G3 (Bethesda)">
        <title>Genome sequences of three phytopathogenic species of the Magnaporthaceae family of fungi.</title>
        <authorList>
            <person name="Okagaki L.H."/>
            <person name="Nunes C.C."/>
            <person name="Sailsbery J."/>
            <person name="Clay B."/>
            <person name="Brown D."/>
            <person name="John T."/>
            <person name="Oh Y."/>
            <person name="Young N."/>
            <person name="Fitzgerald M."/>
            <person name="Haas B.J."/>
            <person name="Zeng Q."/>
            <person name="Young S."/>
            <person name="Adiconis X."/>
            <person name="Fan L."/>
            <person name="Levin J.Z."/>
            <person name="Mitchell T.K."/>
            <person name="Okubara P.A."/>
            <person name="Farman M.L."/>
            <person name="Kohn L.M."/>
            <person name="Birren B."/>
            <person name="Ma L.-J."/>
            <person name="Dean R.A."/>
        </authorList>
    </citation>
    <scope>NUCLEOTIDE SEQUENCE</scope>
    <source>
        <strain evidence="4">R3-111a-1</strain>
    </source>
</reference>
<feature type="compositionally biased region" description="Basic and acidic residues" evidence="2">
    <location>
        <begin position="13"/>
        <end position="22"/>
    </location>
</feature>
<feature type="compositionally biased region" description="Gly residues" evidence="2">
    <location>
        <begin position="614"/>
        <end position="623"/>
    </location>
</feature>
<feature type="compositionally biased region" description="Low complexity" evidence="2">
    <location>
        <begin position="591"/>
        <end position="607"/>
    </location>
</feature>
<reference evidence="3" key="3">
    <citation type="submission" date="2010-09" db="EMBL/GenBank/DDBJ databases">
        <title>Annotation of Gaeumannomyces graminis var. tritici R3-111a-1.</title>
        <authorList>
            <consortium name="The Broad Institute Genome Sequencing Platform"/>
            <person name="Ma L.-J."/>
            <person name="Dead R."/>
            <person name="Young S.K."/>
            <person name="Zeng Q."/>
            <person name="Gargeya S."/>
            <person name="Fitzgerald M."/>
            <person name="Haas B."/>
            <person name="Abouelleil A."/>
            <person name="Alvarado L."/>
            <person name="Arachchi H.M."/>
            <person name="Berlin A."/>
            <person name="Brown A."/>
            <person name="Chapman S.B."/>
            <person name="Chen Z."/>
            <person name="Dunbar C."/>
            <person name="Freedman E."/>
            <person name="Gearin G."/>
            <person name="Gellesch M."/>
            <person name="Goldberg J."/>
            <person name="Griggs A."/>
            <person name="Gujja S."/>
            <person name="Heiman D."/>
            <person name="Howarth C."/>
            <person name="Larson L."/>
            <person name="Lui A."/>
            <person name="MacDonald P.J.P."/>
            <person name="Mehta T."/>
            <person name="Montmayeur A."/>
            <person name="Murphy C."/>
            <person name="Neiman D."/>
            <person name="Pearson M."/>
            <person name="Priest M."/>
            <person name="Roberts A."/>
            <person name="Saif S."/>
            <person name="Shea T."/>
            <person name="Shenoy N."/>
            <person name="Sisk P."/>
            <person name="Stolte C."/>
            <person name="Sykes S."/>
            <person name="Yandava C."/>
            <person name="Wortman J."/>
            <person name="Nusbaum C."/>
            <person name="Birren B."/>
        </authorList>
    </citation>
    <scope>NUCLEOTIDE SEQUENCE</scope>
    <source>
        <strain evidence="3">R3-111a-1</strain>
    </source>
</reference>
<name>J3NIP6_GAET3</name>
<feature type="region of interest" description="Disordered" evidence="2">
    <location>
        <begin position="1"/>
        <end position="44"/>
    </location>
</feature>
<dbReference type="AlphaFoldDB" id="J3NIP6"/>
<evidence type="ECO:0000313" key="5">
    <source>
        <dbReference type="Proteomes" id="UP000006039"/>
    </source>
</evidence>
<feature type="coiled-coil region" evidence="1">
    <location>
        <begin position="453"/>
        <end position="487"/>
    </location>
</feature>
<dbReference type="EMBL" id="GL385395">
    <property type="protein sequence ID" value="EJT81145.1"/>
    <property type="molecule type" value="Genomic_DNA"/>
</dbReference>
<dbReference type="GeneID" id="20341587"/>
<feature type="compositionally biased region" description="Basic residues" evidence="2">
    <location>
        <begin position="648"/>
        <end position="672"/>
    </location>
</feature>
<feature type="region of interest" description="Disordered" evidence="2">
    <location>
        <begin position="402"/>
        <end position="453"/>
    </location>
</feature>
<accession>J3NIP6</accession>
<keyword evidence="1" id="KW-0175">Coiled coil</keyword>
<gene>
    <name evidence="4" type="primary">20341587</name>
    <name evidence="3" type="ORF">GGTG_01129</name>
</gene>
<protein>
    <submittedName>
        <fullName evidence="3 4">Uncharacterized protein</fullName>
    </submittedName>
</protein>
<dbReference type="VEuPathDB" id="FungiDB:GGTG_01129"/>
<sequence length="672" mass="73707">METPKRKASGASERPDKRRKEDDDTLVDSVEDGADAGTDAGSKAADIAKGIKAQLSAEDRSLPDTTIDELADILVSAPRYQAQPELDKILDLMTQARPSNFQAPNLTAIRDWWFNGYTIRWQHKATYMSQLIRNGAHCPLFAPSSRRLKEAPFEHQAELLQDAIRVAIAAKALGDTPANKLGGQTRLPLWDLSNDDRFSEYPSSYQRFFKHEGGPMAAEDPRDSAVAQALELARAEWEEYRQHTGLEYHHGHPSLKVVEAQFGADGVKVHNGPLRWSEMHSRFPDGGRDLAMDMRLDNQRFERLRKIGKMRNDVTAAVLPQYRSQVPDGAWNGRYEDDQDMGEVHDCEDSDSDSGDGEDLPPPCKGNHPGHCHGNHPQYCAPPHGQPGYDETHGYYDAVVNAYGRAPPNGNQSHPRPYDPRAPIQVRHQVPGHDQGGGGSVRNGPPGQMGRALDDLQDQNRYLVNEIHDLKDKNRALSDQNKALMKQNADLRFTVESNDGEVRDLVGEVKRLTKKCNSKPKASSSGASRKFIRAAVERMRGDIRAMLKQHGTRTYGMMARVMQMGMARANAPARLIDIPLSSGSDAGGSSGASSDSDSDRCPSSSSSPNRAAGSGKGDAGNGRDGSSSSDSSGSEDCSGRENEAPVRPKAKKVKIVKKAKNKKRASPRKSVN</sequence>
<feature type="region of interest" description="Disordered" evidence="2">
    <location>
        <begin position="326"/>
        <end position="369"/>
    </location>
</feature>
<dbReference type="EnsemblFungi" id="EJT81145">
    <property type="protein sequence ID" value="EJT81145"/>
    <property type="gene ID" value="GGTG_01129"/>
</dbReference>
<dbReference type="Proteomes" id="UP000006039">
    <property type="component" value="Unassembled WGS sequence"/>
</dbReference>
<reference evidence="5" key="1">
    <citation type="submission" date="2010-07" db="EMBL/GenBank/DDBJ databases">
        <title>The genome sequence of Gaeumannomyces graminis var. tritici strain R3-111a-1.</title>
        <authorList>
            <consortium name="The Broad Institute Genome Sequencing Platform"/>
            <person name="Ma L.-J."/>
            <person name="Dead R."/>
            <person name="Young S."/>
            <person name="Zeng Q."/>
            <person name="Koehrsen M."/>
            <person name="Alvarado L."/>
            <person name="Berlin A."/>
            <person name="Chapman S.B."/>
            <person name="Chen Z."/>
            <person name="Freedman E."/>
            <person name="Gellesch M."/>
            <person name="Goldberg J."/>
            <person name="Griggs A."/>
            <person name="Gujja S."/>
            <person name="Heilman E.R."/>
            <person name="Heiman D."/>
            <person name="Hepburn T."/>
            <person name="Howarth C."/>
            <person name="Jen D."/>
            <person name="Larson L."/>
            <person name="Mehta T."/>
            <person name="Neiman D."/>
            <person name="Pearson M."/>
            <person name="Roberts A."/>
            <person name="Saif S."/>
            <person name="Shea T."/>
            <person name="Shenoy N."/>
            <person name="Sisk P."/>
            <person name="Stolte C."/>
            <person name="Sykes S."/>
            <person name="Walk T."/>
            <person name="White J."/>
            <person name="Yandava C."/>
            <person name="Haas B."/>
            <person name="Nusbaum C."/>
            <person name="Birren B."/>
        </authorList>
    </citation>
    <scope>NUCLEOTIDE SEQUENCE [LARGE SCALE GENOMIC DNA]</scope>
    <source>
        <strain evidence="5">R3-111a-1</strain>
    </source>
</reference>
<feature type="compositionally biased region" description="Acidic residues" evidence="2">
    <location>
        <begin position="348"/>
        <end position="359"/>
    </location>
</feature>